<dbReference type="EMBL" id="BMHQ01000005">
    <property type="protein sequence ID" value="GGE16161.1"/>
    <property type="molecule type" value="Genomic_DNA"/>
</dbReference>
<reference evidence="1" key="2">
    <citation type="submission" date="2020-09" db="EMBL/GenBank/DDBJ databases">
        <authorList>
            <person name="Sun Q."/>
            <person name="Zhou Y."/>
        </authorList>
    </citation>
    <scope>NUCLEOTIDE SEQUENCE</scope>
    <source>
        <strain evidence="1">CGMCC 1.15179</strain>
    </source>
</reference>
<proteinExistence type="predicted"/>
<gene>
    <name evidence="1" type="ORF">GCM10011571_17250</name>
</gene>
<dbReference type="Pfam" id="PF13814">
    <property type="entry name" value="Replic_Relax"/>
    <property type="match status" value="1"/>
</dbReference>
<dbReference type="Proteomes" id="UP000625210">
    <property type="component" value="Unassembled WGS sequence"/>
</dbReference>
<accession>A0A8J2YAM1</accession>
<organism evidence="1 2">
    <name type="scientific">Marinithermofilum abyssi</name>
    <dbReference type="NCBI Taxonomy" id="1571185"/>
    <lineage>
        <taxon>Bacteria</taxon>
        <taxon>Bacillati</taxon>
        <taxon>Bacillota</taxon>
        <taxon>Bacilli</taxon>
        <taxon>Bacillales</taxon>
        <taxon>Thermoactinomycetaceae</taxon>
        <taxon>Marinithermofilum</taxon>
    </lineage>
</organism>
<protein>
    <submittedName>
        <fullName evidence="1">Uncharacterized protein</fullName>
    </submittedName>
</protein>
<sequence>MNLIECLMHPFLKRSEEMLANIYKLRMIAAHQLAEIMDVSENYIFELKRDLNKKGEMVISHQPDRRRRGRLPYPDYYKVGPRMYELGPAGKAVVEDILGYPIHYKRLTGVQRTHYYGVNDILVRTLRRLTAEEEVRLPEDRKQMARMQVLERLGWWNQGETAQILLASWRPKLEKKYGKGKEKERLERQSKLAYPDARIEIDGKGFWLEYDNQTETIKNNKRRDPYKKITTIEDKMVRYIETMGPIQNKEPIIWVTPSTVRRDNIQKCWDKIKKSSKVQQIQLQAKDLFFYPEMHFCTLGEEQQMLC</sequence>
<comment type="caution">
    <text evidence="1">The sequence shown here is derived from an EMBL/GenBank/DDBJ whole genome shotgun (WGS) entry which is preliminary data.</text>
</comment>
<name>A0A8J2YAM1_9BACL</name>
<evidence type="ECO:0000313" key="2">
    <source>
        <dbReference type="Proteomes" id="UP000625210"/>
    </source>
</evidence>
<dbReference type="AlphaFoldDB" id="A0A8J2YAM1"/>
<keyword evidence="2" id="KW-1185">Reference proteome</keyword>
<dbReference type="RefSeq" id="WP_188647472.1">
    <property type="nucleotide sequence ID" value="NZ_BMHQ01000005.1"/>
</dbReference>
<evidence type="ECO:0000313" key="1">
    <source>
        <dbReference type="EMBL" id="GGE16161.1"/>
    </source>
</evidence>
<dbReference type="InterPro" id="IPR025855">
    <property type="entry name" value="Replic_Relax"/>
</dbReference>
<reference evidence="1" key="1">
    <citation type="journal article" date="2014" name="Int. J. Syst. Evol. Microbiol.">
        <title>Complete genome sequence of Corynebacterium casei LMG S-19264T (=DSM 44701T), isolated from a smear-ripened cheese.</title>
        <authorList>
            <consortium name="US DOE Joint Genome Institute (JGI-PGF)"/>
            <person name="Walter F."/>
            <person name="Albersmeier A."/>
            <person name="Kalinowski J."/>
            <person name="Ruckert C."/>
        </authorList>
    </citation>
    <scope>NUCLEOTIDE SEQUENCE</scope>
    <source>
        <strain evidence="1">CGMCC 1.15179</strain>
    </source>
</reference>